<dbReference type="PANTHER" id="PTHR15327">
    <property type="entry name" value="MICROFIBRIL-ASSOCIATED PROTEIN"/>
    <property type="match status" value="1"/>
</dbReference>
<feature type="compositionally biased region" description="Acidic residues" evidence="1">
    <location>
        <begin position="43"/>
        <end position="58"/>
    </location>
</feature>
<dbReference type="Proteomes" id="UP001174909">
    <property type="component" value="Unassembled WGS sequence"/>
</dbReference>
<proteinExistence type="predicted"/>
<dbReference type="InterPro" id="IPR033194">
    <property type="entry name" value="MFAP1"/>
</dbReference>
<feature type="compositionally biased region" description="Acidic residues" evidence="1">
    <location>
        <begin position="117"/>
        <end position="140"/>
    </location>
</feature>
<evidence type="ECO:0000313" key="3">
    <source>
        <dbReference type="Proteomes" id="UP001174909"/>
    </source>
</evidence>
<gene>
    <name evidence="2" type="ORF">GBAR_LOCUS605</name>
</gene>
<keyword evidence="3" id="KW-1185">Reference proteome</keyword>
<comment type="caution">
    <text evidence="2">The sequence shown here is derived from an EMBL/GenBank/DDBJ whole genome shotgun (WGS) entry which is preliminary data.</text>
</comment>
<organism evidence="2 3">
    <name type="scientific">Geodia barretti</name>
    <name type="common">Barrett's horny sponge</name>
    <dbReference type="NCBI Taxonomy" id="519541"/>
    <lineage>
        <taxon>Eukaryota</taxon>
        <taxon>Metazoa</taxon>
        <taxon>Porifera</taxon>
        <taxon>Demospongiae</taxon>
        <taxon>Heteroscleromorpha</taxon>
        <taxon>Tetractinellida</taxon>
        <taxon>Astrophorina</taxon>
        <taxon>Geodiidae</taxon>
        <taxon>Geodia</taxon>
    </lineage>
</organism>
<dbReference type="AlphaFoldDB" id="A0AA35VSZ8"/>
<protein>
    <submittedName>
        <fullName evidence="2">Microfibrillar-associated protein 1</fullName>
    </submittedName>
</protein>
<sequence length="149" mass="17123">MASLPNQIRSTAGAVPVLNKKGEVSMQKVKVTRYVSGRRPEYAPEESSEESSEEEEGFGEGVRAGEEGETGEGVRVEVREEDWRDDPRLRRLRERRAMAETTSRRHIPEPEVVYERGEEEDKEEEEDGEEEEEDGEEGEGEERRRGRQD</sequence>
<evidence type="ECO:0000313" key="2">
    <source>
        <dbReference type="EMBL" id="CAI7990975.1"/>
    </source>
</evidence>
<reference evidence="2" key="1">
    <citation type="submission" date="2023-03" db="EMBL/GenBank/DDBJ databases">
        <authorList>
            <person name="Steffen K."/>
            <person name="Cardenas P."/>
        </authorList>
    </citation>
    <scope>NUCLEOTIDE SEQUENCE</scope>
</reference>
<evidence type="ECO:0000256" key="1">
    <source>
        <dbReference type="SAM" id="MobiDB-lite"/>
    </source>
</evidence>
<feature type="compositionally biased region" description="Basic and acidic residues" evidence="1">
    <location>
        <begin position="72"/>
        <end position="116"/>
    </location>
</feature>
<accession>A0AA35VSZ8</accession>
<name>A0AA35VSZ8_GEOBA</name>
<dbReference type="EMBL" id="CASHTH010000098">
    <property type="protein sequence ID" value="CAI7990975.1"/>
    <property type="molecule type" value="Genomic_DNA"/>
</dbReference>
<feature type="region of interest" description="Disordered" evidence="1">
    <location>
        <begin position="34"/>
        <end position="149"/>
    </location>
</feature>